<comment type="caution">
    <text evidence="7">The sequence shown here is derived from an EMBL/GenBank/DDBJ whole genome shotgun (WGS) entry which is preliminary data.</text>
</comment>
<evidence type="ECO:0000256" key="1">
    <source>
        <dbReference type="ARBA" id="ARBA00004651"/>
    </source>
</evidence>
<dbReference type="AlphaFoldDB" id="A0A644TGB4"/>
<keyword evidence="2" id="KW-1003">Cell membrane</keyword>
<organism evidence="7">
    <name type="scientific">bioreactor metagenome</name>
    <dbReference type="NCBI Taxonomy" id="1076179"/>
    <lineage>
        <taxon>unclassified sequences</taxon>
        <taxon>metagenomes</taxon>
        <taxon>ecological metagenomes</taxon>
    </lineage>
</organism>
<evidence type="ECO:0000256" key="2">
    <source>
        <dbReference type="ARBA" id="ARBA00022475"/>
    </source>
</evidence>
<dbReference type="GO" id="GO:0022857">
    <property type="term" value="F:transmembrane transporter activity"/>
    <property type="evidence" value="ECO:0007669"/>
    <property type="project" value="InterPro"/>
</dbReference>
<evidence type="ECO:0000256" key="5">
    <source>
        <dbReference type="ARBA" id="ARBA00023136"/>
    </source>
</evidence>
<dbReference type="PANTHER" id="PTHR32196:SF72">
    <property type="entry name" value="RIBOSE IMPORT PERMEASE PROTEIN RBSC"/>
    <property type="match status" value="1"/>
</dbReference>
<dbReference type="GO" id="GO:0005886">
    <property type="term" value="C:plasma membrane"/>
    <property type="evidence" value="ECO:0007669"/>
    <property type="project" value="UniProtKB-SubCell"/>
</dbReference>
<keyword evidence="3 6" id="KW-0812">Transmembrane</keyword>
<evidence type="ECO:0000256" key="4">
    <source>
        <dbReference type="ARBA" id="ARBA00022989"/>
    </source>
</evidence>
<name>A0A644TGB4_9ZZZZ</name>
<keyword evidence="4 6" id="KW-1133">Transmembrane helix</keyword>
<feature type="transmembrane region" description="Helical" evidence="6">
    <location>
        <begin position="123"/>
        <end position="147"/>
    </location>
</feature>
<dbReference type="Pfam" id="PF02653">
    <property type="entry name" value="BPD_transp_2"/>
    <property type="match status" value="1"/>
</dbReference>
<feature type="transmembrane region" description="Helical" evidence="6">
    <location>
        <begin position="159"/>
        <end position="182"/>
    </location>
</feature>
<keyword evidence="5 6" id="KW-0472">Membrane</keyword>
<dbReference type="InterPro" id="IPR001851">
    <property type="entry name" value="ABC_transp_permease"/>
</dbReference>
<feature type="transmembrane region" description="Helical" evidence="6">
    <location>
        <begin position="54"/>
        <end position="87"/>
    </location>
</feature>
<protein>
    <submittedName>
        <fullName evidence="7">Ribose import permease protein RbsC</fullName>
    </submittedName>
</protein>
<feature type="transmembrane region" description="Helical" evidence="6">
    <location>
        <begin position="295"/>
        <end position="312"/>
    </location>
</feature>
<dbReference type="CDD" id="cd06579">
    <property type="entry name" value="TM_PBP1_transp_AraH_like"/>
    <property type="match status" value="1"/>
</dbReference>
<accession>A0A644TGB4</accession>
<gene>
    <name evidence="7" type="primary">rbsC_2</name>
    <name evidence="7" type="ORF">SDC9_11653</name>
</gene>
<evidence type="ECO:0000256" key="6">
    <source>
        <dbReference type="SAM" id="Phobius"/>
    </source>
</evidence>
<feature type="transmembrane region" description="Helical" evidence="6">
    <location>
        <begin position="94"/>
        <end position="117"/>
    </location>
</feature>
<comment type="subcellular location">
    <subcellularLocation>
        <location evidence="1">Cell membrane</location>
        <topology evidence="1">Multi-pass membrane protein</topology>
    </subcellularLocation>
</comment>
<dbReference type="EMBL" id="VSSQ01000030">
    <property type="protein sequence ID" value="MPL65986.1"/>
    <property type="molecule type" value="Genomic_DNA"/>
</dbReference>
<feature type="transmembrane region" description="Helical" evidence="6">
    <location>
        <begin position="213"/>
        <end position="231"/>
    </location>
</feature>
<dbReference type="PANTHER" id="PTHR32196">
    <property type="entry name" value="ABC TRANSPORTER PERMEASE PROTEIN YPHD-RELATED-RELATED"/>
    <property type="match status" value="1"/>
</dbReference>
<sequence length="317" mass="33007">MKMLSRSGLSMFMSRYGSFGVLFVISLAMSLANKSFLTLPNLVNVARQVSINTIISAGMTFIIITAGIDLSVGSLVALSSCVAMIIIEATGSSLLGICTGILIGGAAGAFNGAFVAWAGIPPFIVTLAGLTIYRGIALIITGGTPIIRFEGGFRALGQGALLGIPVPVIIMLIVVLFMHFLLTRTAFGTHVYSVGGNEEASRLSGIKVGKVKFQVYVMGGMLTALAGMVLMGRLSSAQPNTGEGFELDAIATVILGGTSLMGGRGTIWGTLVGAFIIGILNNGFNLMAVDAHFQLVAKGIIILLAVLLDRYLKRKQA</sequence>
<evidence type="ECO:0000313" key="7">
    <source>
        <dbReference type="EMBL" id="MPL65986.1"/>
    </source>
</evidence>
<evidence type="ECO:0000256" key="3">
    <source>
        <dbReference type="ARBA" id="ARBA00022692"/>
    </source>
</evidence>
<proteinExistence type="predicted"/>
<reference evidence="7" key="1">
    <citation type="submission" date="2019-08" db="EMBL/GenBank/DDBJ databases">
        <authorList>
            <person name="Kucharzyk K."/>
            <person name="Murdoch R.W."/>
            <person name="Higgins S."/>
            <person name="Loffler F."/>
        </authorList>
    </citation>
    <scope>NUCLEOTIDE SEQUENCE</scope>
</reference>